<dbReference type="Pfam" id="PF04480">
    <property type="entry name" value="DUF559"/>
    <property type="match status" value="1"/>
</dbReference>
<organism evidence="3 4">
    <name type="scientific">Methylorubrum podarium</name>
    <dbReference type="NCBI Taxonomy" id="200476"/>
    <lineage>
        <taxon>Bacteria</taxon>
        <taxon>Pseudomonadati</taxon>
        <taxon>Pseudomonadota</taxon>
        <taxon>Alphaproteobacteria</taxon>
        <taxon>Hyphomicrobiales</taxon>
        <taxon>Methylobacteriaceae</taxon>
        <taxon>Methylorubrum</taxon>
    </lineage>
</organism>
<gene>
    <name evidence="3" type="ORF">ABS772_13875</name>
</gene>
<dbReference type="PANTHER" id="PTHR38590">
    <property type="entry name" value="BLL0828 PROTEIN"/>
    <property type="match status" value="1"/>
</dbReference>
<dbReference type="RefSeq" id="WP_350395417.1">
    <property type="nucleotide sequence ID" value="NZ_JBELQE010000081.1"/>
</dbReference>
<dbReference type="GO" id="GO:0004519">
    <property type="term" value="F:endonuclease activity"/>
    <property type="evidence" value="ECO:0007669"/>
    <property type="project" value="UniProtKB-KW"/>
</dbReference>
<evidence type="ECO:0000313" key="3">
    <source>
        <dbReference type="EMBL" id="MER2251004.1"/>
    </source>
</evidence>
<keyword evidence="3" id="KW-0378">Hydrolase</keyword>
<protein>
    <submittedName>
        <fullName evidence="3">Endonuclease domain-containing protein</fullName>
    </submittedName>
</protein>
<keyword evidence="3" id="KW-0540">Nuclease</keyword>
<dbReference type="EMBL" id="JBELQE010000081">
    <property type="protein sequence ID" value="MER2251004.1"/>
    <property type="molecule type" value="Genomic_DNA"/>
</dbReference>
<feature type="domain" description="DUF559" evidence="2">
    <location>
        <begin position="8"/>
        <end position="112"/>
    </location>
</feature>
<name>A0ABV1QNS5_9HYPH</name>
<feature type="region of interest" description="Disordered" evidence="1">
    <location>
        <begin position="114"/>
        <end position="179"/>
    </location>
</feature>
<dbReference type="PANTHER" id="PTHR38590:SF1">
    <property type="entry name" value="BLL0828 PROTEIN"/>
    <property type="match status" value="1"/>
</dbReference>
<dbReference type="InterPro" id="IPR047216">
    <property type="entry name" value="Endonuclease_DUF559_bact"/>
</dbReference>
<comment type="caution">
    <text evidence="3">The sequence shown here is derived from an EMBL/GenBank/DDBJ whole genome shotgun (WGS) entry which is preliminary data.</text>
</comment>
<reference evidence="3 4" key="1">
    <citation type="submission" date="2024-06" db="EMBL/GenBank/DDBJ databases">
        <authorList>
            <person name="Campbell A.G."/>
        </authorList>
    </citation>
    <scope>NUCLEOTIDE SEQUENCE [LARGE SCALE GENOMIC DNA]</scope>
    <source>
        <strain evidence="3 4">EM12</strain>
    </source>
</reference>
<keyword evidence="3" id="KW-0255">Endonuclease</keyword>
<sequence length="179" mass="20047">MRSADDERRQFRKRLRYDQTGAERRLWYRLRDCRLAGYKFVRQESIGPYVADFCCREARVIVELDGSQHADSAYDAERDAWMVERGYRVLRFWNAEVMTNTVGVLDTILAALPPSPRARGEGRDDLVVGATSPQGDGEGASTRESPPDAPPHPRLPPRFGDDEVAEALSPRAGRGGDPG</sequence>
<feature type="compositionally biased region" description="Pro residues" evidence="1">
    <location>
        <begin position="147"/>
        <end position="156"/>
    </location>
</feature>
<accession>A0ABV1QNS5</accession>
<dbReference type="CDD" id="cd01038">
    <property type="entry name" value="Endonuclease_DUF559"/>
    <property type="match status" value="1"/>
</dbReference>
<dbReference type="InterPro" id="IPR011335">
    <property type="entry name" value="Restrct_endonuc-II-like"/>
</dbReference>
<dbReference type="Proteomes" id="UP001480955">
    <property type="component" value="Unassembled WGS sequence"/>
</dbReference>
<proteinExistence type="predicted"/>
<dbReference type="SUPFAM" id="SSF52980">
    <property type="entry name" value="Restriction endonuclease-like"/>
    <property type="match status" value="1"/>
</dbReference>
<keyword evidence="4" id="KW-1185">Reference proteome</keyword>
<dbReference type="Gene3D" id="3.40.960.10">
    <property type="entry name" value="VSR Endonuclease"/>
    <property type="match status" value="1"/>
</dbReference>
<dbReference type="InterPro" id="IPR007569">
    <property type="entry name" value="DUF559"/>
</dbReference>
<evidence type="ECO:0000259" key="2">
    <source>
        <dbReference type="Pfam" id="PF04480"/>
    </source>
</evidence>
<evidence type="ECO:0000313" key="4">
    <source>
        <dbReference type="Proteomes" id="UP001480955"/>
    </source>
</evidence>
<evidence type="ECO:0000256" key="1">
    <source>
        <dbReference type="SAM" id="MobiDB-lite"/>
    </source>
</evidence>